<dbReference type="AlphaFoldDB" id="T1B9J5"/>
<reference evidence="2" key="2">
    <citation type="journal article" date="2014" name="ISME J.">
        <title>Microbial stratification in low pH oxic and suboxic macroscopic growths along an acid mine drainage.</title>
        <authorList>
            <person name="Mendez-Garcia C."/>
            <person name="Mesa V."/>
            <person name="Sprenger R.R."/>
            <person name="Richter M."/>
            <person name="Diez M.S."/>
            <person name="Solano J."/>
            <person name="Bargiela R."/>
            <person name="Golyshina O.V."/>
            <person name="Manteca A."/>
            <person name="Ramos J.L."/>
            <person name="Gallego J.R."/>
            <person name="Llorente I."/>
            <person name="Martins Dos Santos V.A."/>
            <person name="Jensen O.N."/>
            <person name="Pelaez A.I."/>
            <person name="Sanchez J."/>
            <person name="Ferrer M."/>
        </authorList>
    </citation>
    <scope>NUCLEOTIDE SEQUENCE</scope>
</reference>
<dbReference type="InterPro" id="IPR012878">
    <property type="entry name" value="Beta-AFase-like_GH127_cat"/>
</dbReference>
<feature type="non-terminal residue" evidence="2">
    <location>
        <position position="376"/>
    </location>
</feature>
<dbReference type="PROSITE" id="PS51318">
    <property type="entry name" value="TAT"/>
    <property type="match status" value="1"/>
</dbReference>
<feature type="domain" description="Non-reducing end beta-L-arabinofuranosidase-like GH127 catalytic" evidence="1">
    <location>
        <begin position="53"/>
        <end position="374"/>
    </location>
</feature>
<evidence type="ECO:0000313" key="2">
    <source>
        <dbReference type="EMBL" id="EQD49699.1"/>
    </source>
</evidence>
<accession>T1B9J5</accession>
<dbReference type="GO" id="GO:0005975">
    <property type="term" value="P:carbohydrate metabolic process"/>
    <property type="evidence" value="ECO:0007669"/>
    <property type="project" value="InterPro"/>
</dbReference>
<dbReference type="Pfam" id="PF07944">
    <property type="entry name" value="Beta-AFase-like_GH127_cat"/>
    <property type="match status" value="1"/>
</dbReference>
<dbReference type="InterPro" id="IPR006311">
    <property type="entry name" value="TAT_signal"/>
</dbReference>
<comment type="caution">
    <text evidence="2">The sequence shown here is derived from an EMBL/GenBank/DDBJ whole genome shotgun (WGS) entry which is preliminary data.</text>
</comment>
<evidence type="ECO:0000259" key="1">
    <source>
        <dbReference type="Pfam" id="PF07944"/>
    </source>
</evidence>
<name>T1B9J5_9ZZZZ</name>
<dbReference type="PANTHER" id="PTHR31151:SF0">
    <property type="entry name" value="PROLINE-TRNA LIGASE (DUF1680)"/>
    <property type="match status" value="1"/>
</dbReference>
<organism evidence="2">
    <name type="scientific">mine drainage metagenome</name>
    <dbReference type="NCBI Taxonomy" id="410659"/>
    <lineage>
        <taxon>unclassified sequences</taxon>
        <taxon>metagenomes</taxon>
        <taxon>ecological metagenomes</taxon>
    </lineage>
</organism>
<sequence>MSSTTTRRTFLKSAATAAGAGLAARRSLWPRRAKAAAPNTTAVERLYEFDYADVALTGGPLKAQYDFIHAHYLALDNDRLLQVYRQHAGLHAPGVDMGGWYGKGGFIPGHAFGQYVSGIARFGRCTGDDACRHKVHELIHGFARALDSNPVPYAGEGAWQVWPAYVLDKHMIGLIDAYYMSGVHSARQLIPRVIRGALPFISPVSRNRIGVRNPPYDETYVISENLFTAAHLTGERRIRDLAVKYLLNGPYFDPLAHGSNVLPGQQAYSHVMAFSSAAMAYIQLGDPRYRDALVNGWRFLDEQSYATGGWGPNELLITPGNGALASSLTTTTNHYETPCGTFATMKAARYLMRFTGDARYGDGLERIMWNGLMTVK</sequence>
<dbReference type="PANTHER" id="PTHR31151">
    <property type="entry name" value="PROLINE-TRNA LIGASE (DUF1680)"/>
    <property type="match status" value="1"/>
</dbReference>
<dbReference type="EMBL" id="AUZZ01005424">
    <property type="protein sequence ID" value="EQD49699.1"/>
    <property type="molecule type" value="Genomic_DNA"/>
</dbReference>
<proteinExistence type="predicted"/>
<protein>
    <recommendedName>
        <fullName evidence="1">Non-reducing end beta-L-arabinofuranosidase-like GH127 catalytic domain-containing protein</fullName>
    </recommendedName>
</protein>
<gene>
    <name evidence="2" type="ORF">B2A_07570</name>
</gene>
<dbReference type="SUPFAM" id="SSF48208">
    <property type="entry name" value="Six-hairpin glycosidases"/>
    <property type="match status" value="1"/>
</dbReference>
<reference evidence="2" key="1">
    <citation type="submission" date="2013-08" db="EMBL/GenBank/DDBJ databases">
        <authorList>
            <person name="Mendez C."/>
            <person name="Richter M."/>
            <person name="Ferrer M."/>
            <person name="Sanchez J."/>
        </authorList>
    </citation>
    <scope>NUCLEOTIDE SEQUENCE</scope>
</reference>
<dbReference type="InterPro" id="IPR008928">
    <property type="entry name" value="6-hairpin_glycosidase_sf"/>
</dbReference>